<organism evidence="2">
    <name type="scientific">Companilactobacillus formosensis</name>
    <dbReference type="NCBI Taxonomy" id="1617889"/>
    <lineage>
        <taxon>Bacteria</taxon>
        <taxon>Bacillati</taxon>
        <taxon>Bacillota</taxon>
        <taxon>Bacilli</taxon>
        <taxon>Lactobacillales</taxon>
        <taxon>Lactobacillaceae</taxon>
        <taxon>Companilactobacillus</taxon>
    </lineage>
</organism>
<feature type="compositionally biased region" description="Polar residues" evidence="1">
    <location>
        <begin position="112"/>
        <end position="124"/>
    </location>
</feature>
<dbReference type="AlphaFoldDB" id="A0A2P4R9E4"/>
<name>A0A2P4R9E4_9LACO</name>
<dbReference type="EMBL" id="PPWZ01000007">
    <property type="protein sequence ID" value="POH37881.1"/>
    <property type="molecule type" value="Genomic_DNA"/>
</dbReference>
<sequence>MTMGVQTNSLITVRAAAVPESSTTISSSDDKVSVEKNIPERESEDGSVEGNKSDNSTEDITGDAPELGESGNLDEKDTSIDANKDNLEIDKEVSENEENGTKELADAESDSENTIKTQQATNRKNVSEDGNPFVEIKPITPNLGNTDDPAEHGDLMVPYVYHGNGAVYVLDENNQPIIDESSETGYKMRNDAEVYAKYPNFREVSAPFTGLVYSALYTDIKGETPTKKEQLLKALGKEGAFFMEFRNHGYDTLDELISYQNDFTNVYNKIMALNDDGTAVIESTNHSNSHSSTTRNNPTKIDMFVTTTRSAYLHMLNGKLVTNRYLDNQTSWHVDKATMINDQLMYRISENEWVAASDVK</sequence>
<protein>
    <recommendedName>
        <fullName evidence="3">Surface layer protein A domain-containing protein</fullName>
    </recommendedName>
</protein>
<comment type="caution">
    <text evidence="2">The sequence shown here is derived from an EMBL/GenBank/DDBJ whole genome shotgun (WGS) entry which is preliminary data.</text>
</comment>
<evidence type="ECO:0008006" key="3">
    <source>
        <dbReference type="Google" id="ProtNLM"/>
    </source>
</evidence>
<reference evidence="2" key="1">
    <citation type="submission" date="2018-01" db="EMBL/GenBank/DDBJ databases">
        <title>Genome sequnecing of Lactobacillus formosensis KACC 18721.</title>
        <authorList>
            <person name="Kim S.-J."/>
            <person name="Heo J."/>
        </authorList>
    </citation>
    <scope>NUCLEOTIDE SEQUENCE</scope>
    <source>
        <strain evidence="2">KACC 18721</strain>
    </source>
</reference>
<gene>
    <name evidence="2" type="ORF">C2R26_00925</name>
</gene>
<proteinExistence type="predicted"/>
<feature type="region of interest" description="Disordered" evidence="1">
    <location>
        <begin position="17"/>
        <end position="133"/>
    </location>
</feature>
<evidence type="ECO:0000256" key="1">
    <source>
        <dbReference type="SAM" id="MobiDB-lite"/>
    </source>
</evidence>
<evidence type="ECO:0000313" key="2">
    <source>
        <dbReference type="EMBL" id="POH37881.1"/>
    </source>
</evidence>
<feature type="compositionally biased region" description="Basic and acidic residues" evidence="1">
    <location>
        <begin position="73"/>
        <end position="105"/>
    </location>
</feature>
<feature type="compositionally biased region" description="Basic and acidic residues" evidence="1">
    <location>
        <begin position="28"/>
        <end position="41"/>
    </location>
</feature>
<accession>A0A2P4R9E4</accession>